<evidence type="ECO:0000256" key="2">
    <source>
        <dbReference type="ARBA" id="ARBA00004496"/>
    </source>
</evidence>
<name>A0A1X7CEU4_9MICC</name>
<dbReference type="HAMAP" id="MF_00605">
    <property type="entry name" value="TrmD"/>
    <property type="match status" value="1"/>
</dbReference>
<keyword evidence="9 15" id="KW-0808">Transferase</keyword>
<evidence type="ECO:0000256" key="6">
    <source>
        <dbReference type="ARBA" id="ARBA00014679"/>
    </source>
</evidence>
<dbReference type="Pfam" id="PF01746">
    <property type="entry name" value="tRNA_m1G_MT"/>
    <property type="match status" value="2"/>
</dbReference>
<dbReference type="RefSeq" id="WP_085106287.1">
    <property type="nucleotide sequence ID" value="NZ_FXAC01000003.1"/>
</dbReference>
<evidence type="ECO:0000259" key="16">
    <source>
        <dbReference type="Pfam" id="PF01746"/>
    </source>
</evidence>
<dbReference type="AlphaFoldDB" id="A0A1X7CEU4"/>
<dbReference type="PANTHER" id="PTHR46417">
    <property type="entry name" value="TRNA (GUANINE-N(1)-)-METHYLTRANSFERASE"/>
    <property type="match status" value="1"/>
</dbReference>
<protein>
    <recommendedName>
        <fullName evidence="6 15">tRNA (guanine-N(1)-)-methyltransferase</fullName>
        <ecNumber evidence="5 15">2.1.1.228</ecNumber>
    </recommendedName>
    <alternativeName>
        <fullName evidence="12 15">M1G-methyltransferase</fullName>
    </alternativeName>
    <alternativeName>
        <fullName evidence="13 15">tRNA [GM37] methyltransferase</fullName>
    </alternativeName>
</protein>
<evidence type="ECO:0000256" key="11">
    <source>
        <dbReference type="ARBA" id="ARBA00022694"/>
    </source>
</evidence>
<evidence type="ECO:0000256" key="9">
    <source>
        <dbReference type="ARBA" id="ARBA00022679"/>
    </source>
</evidence>
<keyword evidence="7 15" id="KW-0963">Cytoplasm</keyword>
<dbReference type="GO" id="GO:0005829">
    <property type="term" value="C:cytosol"/>
    <property type="evidence" value="ECO:0007669"/>
    <property type="project" value="TreeGrafter"/>
</dbReference>
<dbReference type="EC" id="2.1.1.228" evidence="5 15"/>
<keyword evidence="10 15" id="KW-0949">S-adenosyl-L-methionine</keyword>
<comment type="subcellular location">
    <subcellularLocation>
        <location evidence="2 15">Cytoplasm</location>
    </subcellularLocation>
</comment>
<evidence type="ECO:0000256" key="8">
    <source>
        <dbReference type="ARBA" id="ARBA00022603"/>
    </source>
</evidence>
<dbReference type="Proteomes" id="UP000192929">
    <property type="component" value="Unassembled WGS sequence"/>
</dbReference>
<evidence type="ECO:0000313" key="18">
    <source>
        <dbReference type="Proteomes" id="UP000192929"/>
    </source>
</evidence>
<proteinExistence type="inferred from homology"/>
<evidence type="ECO:0000256" key="4">
    <source>
        <dbReference type="ARBA" id="ARBA00011738"/>
    </source>
</evidence>
<evidence type="ECO:0000256" key="12">
    <source>
        <dbReference type="ARBA" id="ARBA00029736"/>
    </source>
</evidence>
<organism evidence="17 18">
    <name type="scientific">Kocuria marina subsp. indica</name>
    <dbReference type="NCBI Taxonomy" id="1049583"/>
    <lineage>
        <taxon>Bacteria</taxon>
        <taxon>Bacillati</taxon>
        <taxon>Actinomycetota</taxon>
        <taxon>Actinomycetes</taxon>
        <taxon>Micrococcales</taxon>
        <taxon>Micrococcaceae</taxon>
        <taxon>Kocuria</taxon>
    </lineage>
</organism>
<dbReference type="FunFam" id="1.10.1270.20:FF:000002">
    <property type="entry name" value="tRNA (guanine-N(1)-)-methyltransferase"/>
    <property type="match status" value="1"/>
</dbReference>
<dbReference type="InterPro" id="IPR029028">
    <property type="entry name" value="Alpha/beta_knot_MTases"/>
</dbReference>
<evidence type="ECO:0000256" key="14">
    <source>
        <dbReference type="ARBA" id="ARBA00047783"/>
    </source>
</evidence>
<comment type="similarity">
    <text evidence="3 15">Belongs to the RNA methyltransferase TrmD family.</text>
</comment>
<feature type="binding site" evidence="15">
    <location>
        <position position="157"/>
    </location>
    <ligand>
        <name>S-adenosyl-L-methionine</name>
        <dbReference type="ChEBI" id="CHEBI:59789"/>
    </ligand>
</feature>
<evidence type="ECO:0000256" key="5">
    <source>
        <dbReference type="ARBA" id="ARBA00012807"/>
    </source>
</evidence>
<comment type="catalytic activity">
    <reaction evidence="14 15">
        <text>guanosine(37) in tRNA + S-adenosyl-L-methionine = N(1)-methylguanosine(37) in tRNA + S-adenosyl-L-homocysteine + H(+)</text>
        <dbReference type="Rhea" id="RHEA:36899"/>
        <dbReference type="Rhea" id="RHEA-COMP:10145"/>
        <dbReference type="Rhea" id="RHEA-COMP:10147"/>
        <dbReference type="ChEBI" id="CHEBI:15378"/>
        <dbReference type="ChEBI" id="CHEBI:57856"/>
        <dbReference type="ChEBI" id="CHEBI:59789"/>
        <dbReference type="ChEBI" id="CHEBI:73542"/>
        <dbReference type="ChEBI" id="CHEBI:74269"/>
        <dbReference type="EC" id="2.1.1.228"/>
    </reaction>
</comment>
<keyword evidence="8 15" id="KW-0489">Methyltransferase</keyword>
<gene>
    <name evidence="15" type="primary">trmD</name>
    <name evidence="17" type="ORF">SAMN06296028_10316</name>
</gene>
<dbReference type="InterPro" id="IPR016009">
    <property type="entry name" value="tRNA_MeTrfase_TRMD/TRM10"/>
</dbReference>
<dbReference type="EMBL" id="FXAC01000003">
    <property type="protein sequence ID" value="SME95396.1"/>
    <property type="molecule type" value="Genomic_DNA"/>
</dbReference>
<dbReference type="SUPFAM" id="SSF75217">
    <property type="entry name" value="alpha/beta knot"/>
    <property type="match status" value="2"/>
</dbReference>
<dbReference type="GO" id="GO:0002939">
    <property type="term" value="P:tRNA N1-guanine methylation"/>
    <property type="evidence" value="ECO:0007669"/>
    <property type="project" value="TreeGrafter"/>
</dbReference>
<dbReference type="PANTHER" id="PTHR46417:SF1">
    <property type="entry name" value="TRNA (GUANINE-N(1)-)-METHYLTRANSFERASE"/>
    <property type="match status" value="1"/>
</dbReference>
<keyword evidence="11 15" id="KW-0819">tRNA processing</keyword>
<dbReference type="NCBIfam" id="NF000648">
    <property type="entry name" value="PRK00026.1"/>
    <property type="match status" value="1"/>
</dbReference>
<comment type="function">
    <text evidence="1 15">Specifically methylates guanosine-37 in various tRNAs.</text>
</comment>
<evidence type="ECO:0000256" key="3">
    <source>
        <dbReference type="ARBA" id="ARBA00007630"/>
    </source>
</evidence>
<feature type="domain" description="tRNA methyltransferase TRMD/TRM10-type" evidence="16">
    <location>
        <begin position="124"/>
        <end position="272"/>
    </location>
</feature>
<accession>A0A1X7CEU4</accession>
<reference evidence="18" key="1">
    <citation type="submission" date="2017-04" db="EMBL/GenBank/DDBJ databases">
        <authorList>
            <person name="Varghese N."/>
            <person name="Submissions S."/>
        </authorList>
    </citation>
    <scope>NUCLEOTIDE SEQUENCE [LARGE SCALE GENOMIC DNA]</scope>
    <source>
        <strain evidence="18">NIO-1021</strain>
    </source>
</reference>
<evidence type="ECO:0000313" key="17">
    <source>
        <dbReference type="EMBL" id="SME95396.1"/>
    </source>
</evidence>
<dbReference type="InterPro" id="IPR002649">
    <property type="entry name" value="tRNA_m1G_MeTrfase_TrmD"/>
</dbReference>
<comment type="subunit">
    <text evidence="4 15">Homodimer.</text>
</comment>
<keyword evidence="18" id="KW-1185">Reference proteome</keyword>
<dbReference type="Gene3D" id="1.10.1270.20">
    <property type="entry name" value="tRNA(m1g37)methyltransferase, domain 2"/>
    <property type="match status" value="1"/>
</dbReference>
<sequence length="316" mass="33891">MRIDVLSIFPEYLQPLNLSLIGKAVTDGVLHLAVTDPRDFTTDRHRTVDDTPYGGGAGMVMKPEPWTLALESVVRAGGDAAASSCARTAPEAPETAVPAVVTNPAQTTEPGAATSSLTVGKHSAAPVLVVPSPAGEVFTQRIAYELAAEEHLIFACGRYEGIDERFIDNARTEVRVRPLSLGDYVLNGGEVAVLAMVEAVTRLIPGVIGNPESLAEESHTGGLLEYPVYTKPAVWRERAVPEILLSGHHGRIERWRRDQQLSRTAQRRPDMILALDPAQLDRADLAVLAETGFHVTGGSWRRDGGHAAAEGTPDMA</sequence>
<dbReference type="CDD" id="cd18080">
    <property type="entry name" value="TrmD-like"/>
    <property type="match status" value="1"/>
</dbReference>
<evidence type="ECO:0000256" key="1">
    <source>
        <dbReference type="ARBA" id="ARBA00002634"/>
    </source>
</evidence>
<evidence type="ECO:0000256" key="10">
    <source>
        <dbReference type="ARBA" id="ARBA00022691"/>
    </source>
</evidence>
<evidence type="ECO:0000256" key="7">
    <source>
        <dbReference type="ARBA" id="ARBA00022490"/>
    </source>
</evidence>
<evidence type="ECO:0000256" key="13">
    <source>
        <dbReference type="ARBA" id="ARBA00033392"/>
    </source>
</evidence>
<feature type="binding site" evidence="15">
    <location>
        <begin position="181"/>
        <end position="186"/>
    </location>
    <ligand>
        <name>S-adenosyl-L-methionine</name>
        <dbReference type="ChEBI" id="CHEBI:59789"/>
    </ligand>
</feature>
<dbReference type="InterPro" id="IPR023148">
    <property type="entry name" value="tRNA_m1G_MeTrfase_C_sf"/>
</dbReference>
<dbReference type="Gene3D" id="3.40.1280.10">
    <property type="match status" value="2"/>
</dbReference>
<dbReference type="GO" id="GO:0052906">
    <property type="term" value="F:tRNA (guanine(37)-N1)-methyltransferase activity"/>
    <property type="evidence" value="ECO:0007669"/>
    <property type="project" value="UniProtKB-UniRule"/>
</dbReference>
<feature type="domain" description="tRNA methyltransferase TRMD/TRM10-type" evidence="16">
    <location>
        <begin position="1"/>
        <end position="76"/>
    </location>
</feature>
<dbReference type="InterPro" id="IPR029026">
    <property type="entry name" value="tRNA_m1G_MTases_N"/>
</dbReference>
<evidence type="ECO:0000256" key="15">
    <source>
        <dbReference type="HAMAP-Rule" id="MF_00605"/>
    </source>
</evidence>